<gene>
    <name evidence="1" type="ordered locus">BAV0557</name>
</gene>
<dbReference type="PROSITE" id="PS01156">
    <property type="entry name" value="TONB_DEPENDENT_REC_2"/>
    <property type="match status" value="1"/>
</dbReference>
<dbReference type="KEGG" id="bav:BAV0557"/>
<proteinExistence type="predicted"/>
<evidence type="ECO:0000313" key="2">
    <source>
        <dbReference type="Proteomes" id="UP000001977"/>
    </source>
</evidence>
<sequence>MSIPYARTALAVWGYAHASSWAHTASVATLPGLSAMRHPGETADDEPTQWLIGEGRRLELSASYRF</sequence>
<organism evidence="1 2">
    <name type="scientific">Bordetella avium (strain 197N)</name>
    <dbReference type="NCBI Taxonomy" id="360910"/>
    <lineage>
        <taxon>Bacteria</taxon>
        <taxon>Pseudomonadati</taxon>
        <taxon>Pseudomonadota</taxon>
        <taxon>Betaproteobacteria</taxon>
        <taxon>Burkholderiales</taxon>
        <taxon>Alcaligenaceae</taxon>
        <taxon>Bordetella</taxon>
    </lineage>
</organism>
<dbReference type="RefSeq" id="WP_012416253.1">
    <property type="nucleotide sequence ID" value="NC_010645.1"/>
</dbReference>
<reference evidence="1 2" key="1">
    <citation type="journal article" date="2006" name="J. Bacteriol.">
        <title>Comparison of the genome sequence of the poultry pathogen Bordetella avium with those of B. bronchiseptica, B. pertussis, and B. parapertussis reveals extensive diversity in surface structures associated with host interaction.</title>
        <authorList>
            <person name="Sebaihia M."/>
            <person name="Preston A."/>
            <person name="Maskell D.J."/>
            <person name="Kuzmiak H."/>
            <person name="Connell T.D."/>
            <person name="King N.D."/>
            <person name="Orndorff P.E."/>
            <person name="Miyamoto D.M."/>
            <person name="Thomson N.R."/>
            <person name="Harris D."/>
            <person name="Goble A."/>
            <person name="Lord A."/>
            <person name="Murphy L."/>
            <person name="Quail M.A."/>
            <person name="Rutter S."/>
            <person name="Squares R."/>
            <person name="Squares S."/>
            <person name="Woodward J."/>
            <person name="Parkhill J."/>
            <person name="Temple L.M."/>
        </authorList>
    </citation>
    <scope>NUCLEOTIDE SEQUENCE [LARGE SCALE GENOMIC DNA]</scope>
    <source>
        <strain evidence="1 2">197N</strain>
    </source>
</reference>
<accession>Q2KY55</accession>
<evidence type="ECO:0000313" key="1">
    <source>
        <dbReference type="EMBL" id="CAJ48162.1"/>
    </source>
</evidence>
<dbReference type="InterPro" id="IPR010917">
    <property type="entry name" value="TonB_rcpt_CS"/>
</dbReference>
<dbReference type="AlphaFoldDB" id="Q2KY55"/>
<keyword evidence="2" id="KW-1185">Reference proteome</keyword>
<dbReference type="HOGENOM" id="CLU_2822539_0_0_4"/>
<dbReference type="EMBL" id="AM167904">
    <property type="protein sequence ID" value="CAJ48162.1"/>
    <property type="molecule type" value="Genomic_DNA"/>
</dbReference>
<protein>
    <submittedName>
        <fullName evidence="1">Exported protein</fullName>
    </submittedName>
</protein>
<dbReference type="Proteomes" id="UP000001977">
    <property type="component" value="Chromosome"/>
</dbReference>
<name>Q2KY55_BORA1</name>
<dbReference type="OrthoDB" id="127311at2"/>
<dbReference type="STRING" id="360910.BAV0557"/>